<dbReference type="GO" id="GO:0003677">
    <property type="term" value="F:DNA binding"/>
    <property type="evidence" value="ECO:0007669"/>
    <property type="project" value="InterPro"/>
</dbReference>
<dbReference type="GO" id="GO:0003906">
    <property type="term" value="F:DNA-(apurinic or apyrimidinic site) endonuclease activity"/>
    <property type="evidence" value="ECO:0007669"/>
    <property type="project" value="InterPro"/>
</dbReference>
<feature type="domain" description="Helix-hairpin-helix DNA-binding motif class 1" evidence="12">
    <location>
        <begin position="74"/>
        <end position="93"/>
    </location>
</feature>
<keyword evidence="4" id="KW-0479">Metal-binding</keyword>
<evidence type="ECO:0000256" key="1">
    <source>
        <dbReference type="ARBA" id="ARBA00001966"/>
    </source>
</evidence>
<feature type="domain" description="Helix-hairpin-helix DNA-binding motif class 1" evidence="12">
    <location>
        <begin position="110"/>
        <end position="129"/>
    </location>
</feature>
<dbReference type="PROSITE" id="PS00764">
    <property type="entry name" value="ENDONUCLEASE_III_1"/>
    <property type="match status" value="1"/>
</dbReference>
<feature type="domain" description="HhH-GPD" evidence="13">
    <location>
        <begin position="39"/>
        <end position="186"/>
    </location>
</feature>
<dbReference type="GO" id="GO:0000703">
    <property type="term" value="F:oxidized pyrimidine nucleobase lesion DNA N-glycosylase activity"/>
    <property type="evidence" value="ECO:0007669"/>
    <property type="project" value="TreeGrafter"/>
</dbReference>
<proteinExistence type="inferred from homology"/>
<dbReference type="Gene3D" id="1.10.340.30">
    <property type="entry name" value="Hypothetical protein, domain 2"/>
    <property type="match status" value="1"/>
</dbReference>
<dbReference type="PROSITE" id="PS01155">
    <property type="entry name" value="ENDONUCLEASE_III_2"/>
    <property type="match status" value="1"/>
</dbReference>
<evidence type="ECO:0000256" key="4">
    <source>
        <dbReference type="ARBA" id="ARBA00022723"/>
    </source>
</evidence>
<comment type="caution">
    <text evidence="14">The sequence shown here is derived from an EMBL/GenBank/DDBJ whole genome shotgun (WGS) entry which is preliminary data.</text>
</comment>
<dbReference type="HAMAP" id="MF_00942">
    <property type="entry name" value="Nth"/>
    <property type="match status" value="1"/>
</dbReference>
<keyword evidence="11" id="KW-0326">Glycosidase</keyword>
<evidence type="ECO:0000259" key="12">
    <source>
        <dbReference type="SMART" id="SM00278"/>
    </source>
</evidence>
<reference evidence="14" key="1">
    <citation type="journal article" date="2015" name="Nature">
        <title>Complex archaea that bridge the gap between prokaryotes and eukaryotes.</title>
        <authorList>
            <person name="Spang A."/>
            <person name="Saw J.H."/>
            <person name="Jorgensen S.L."/>
            <person name="Zaremba-Niedzwiedzka K."/>
            <person name="Martijn J."/>
            <person name="Lind A.E."/>
            <person name="van Eijk R."/>
            <person name="Schleper C."/>
            <person name="Guy L."/>
            <person name="Ettema T.J."/>
        </authorList>
    </citation>
    <scope>NUCLEOTIDE SEQUENCE</scope>
</reference>
<keyword evidence="5" id="KW-0227">DNA damage</keyword>
<dbReference type="SMART" id="SM00478">
    <property type="entry name" value="ENDO3c"/>
    <property type="match status" value="1"/>
</dbReference>
<dbReference type="Pfam" id="PF00633">
    <property type="entry name" value="HHH"/>
    <property type="match status" value="1"/>
</dbReference>
<gene>
    <name evidence="14" type="ORF">LCGC14_0727540</name>
</gene>
<dbReference type="GO" id="GO:0051539">
    <property type="term" value="F:4 iron, 4 sulfur cluster binding"/>
    <property type="evidence" value="ECO:0007669"/>
    <property type="project" value="UniProtKB-KW"/>
</dbReference>
<evidence type="ECO:0000256" key="10">
    <source>
        <dbReference type="ARBA" id="ARBA00023239"/>
    </source>
</evidence>
<evidence type="ECO:0000256" key="2">
    <source>
        <dbReference type="ARBA" id="ARBA00008343"/>
    </source>
</evidence>
<keyword evidence="9" id="KW-0234">DNA repair</keyword>
<keyword evidence="10" id="KW-0456">Lyase</keyword>
<accession>A0A0F9QVK3</accession>
<dbReference type="InterPro" id="IPR005759">
    <property type="entry name" value="Nth"/>
</dbReference>
<evidence type="ECO:0000256" key="5">
    <source>
        <dbReference type="ARBA" id="ARBA00022763"/>
    </source>
</evidence>
<protein>
    <recommendedName>
        <fullName evidence="15">HhH-GPD domain-containing protein</fullName>
    </recommendedName>
</protein>
<dbReference type="SMART" id="SM00525">
    <property type="entry name" value="FES"/>
    <property type="match status" value="1"/>
</dbReference>
<dbReference type="Gene3D" id="1.10.1670.10">
    <property type="entry name" value="Helix-hairpin-Helix base-excision DNA repair enzymes (C-terminal)"/>
    <property type="match status" value="1"/>
</dbReference>
<dbReference type="GO" id="GO:0006289">
    <property type="term" value="P:nucleotide-excision repair"/>
    <property type="evidence" value="ECO:0007669"/>
    <property type="project" value="TreeGrafter"/>
</dbReference>
<dbReference type="Pfam" id="PF00730">
    <property type="entry name" value="HhH-GPD"/>
    <property type="match status" value="1"/>
</dbReference>
<dbReference type="InterPro" id="IPR003651">
    <property type="entry name" value="Endonuclease3_FeS-loop_motif"/>
</dbReference>
<evidence type="ECO:0000256" key="7">
    <source>
        <dbReference type="ARBA" id="ARBA00023004"/>
    </source>
</evidence>
<comment type="similarity">
    <text evidence="2">Belongs to the Nth/MutY family.</text>
</comment>
<dbReference type="InterPro" id="IPR004035">
    <property type="entry name" value="Endouclease-III_FeS-bd_BS"/>
</dbReference>
<keyword evidence="6" id="KW-0378">Hydrolase</keyword>
<dbReference type="PIRSF" id="PIRSF001435">
    <property type="entry name" value="Nth"/>
    <property type="match status" value="1"/>
</dbReference>
<evidence type="ECO:0000259" key="13">
    <source>
        <dbReference type="SMART" id="SM00478"/>
    </source>
</evidence>
<dbReference type="SUPFAM" id="SSF48150">
    <property type="entry name" value="DNA-glycosylase"/>
    <property type="match status" value="1"/>
</dbReference>
<organism evidence="14">
    <name type="scientific">marine sediment metagenome</name>
    <dbReference type="NCBI Taxonomy" id="412755"/>
    <lineage>
        <taxon>unclassified sequences</taxon>
        <taxon>metagenomes</taxon>
        <taxon>ecological metagenomes</taxon>
    </lineage>
</organism>
<evidence type="ECO:0000256" key="11">
    <source>
        <dbReference type="ARBA" id="ARBA00023295"/>
    </source>
</evidence>
<dbReference type="GO" id="GO:0006285">
    <property type="term" value="P:base-excision repair, AP site formation"/>
    <property type="evidence" value="ECO:0007669"/>
    <property type="project" value="TreeGrafter"/>
</dbReference>
<dbReference type="SMART" id="SM00278">
    <property type="entry name" value="HhH1"/>
    <property type="match status" value="2"/>
</dbReference>
<keyword evidence="7" id="KW-0408">Iron</keyword>
<dbReference type="AlphaFoldDB" id="A0A0F9QVK3"/>
<evidence type="ECO:0000256" key="8">
    <source>
        <dbReference type="ARBA" id="ARBA00023014"/>
    </source>
</evidence>
<dbReference type="GO" id="GO:0046872">
    <property type="term" value="F:metal ion binding"/>
    <property type="evidence" value="ECO:0007669"/>
    <property type="project" value="UniProtKB-KW"/>
</dbReference>
<dbReference type="InterPro" id="IPR023170">
    <property type="entry name" value="HhH_base_excis_C"/>
</dbReference>
<dbReference type="FunFam" id="1.10.340.30:FF:000001">
    <property type="entry name" value="Endonuclease III"/>
    <property type="match status" value="1"/>
</dbReference>
<dbReference type="EMBL" id="LAZR01001673">
    <property type="protein sequence ID" value="KKN41007.1"/>
    <property type="molecule type" value="Genomic_DNA"/>
</dbReference>
<keyword evidence="3" id="KW-0004">4Fe-4S</keyword>
<keyword evidence="8" id="KW-0411">Iron-sulfur</keyword>
<dbReference type="InterPro" id="IPR004036">
    <property type="entry name" value="Endonuclease-III-like_CS2"/>
</dbReference>
<evidence type="ECO:0008006" key="15">
    <source>
        <dbReference type="Google" id="ProtNLM"/>
    </source>
</evidence>
<dbReference type="InterPro" id="IPR003583">
    <property type="entry name" value="Hlx-hairpin-Hlx_DNA-bd_motif"/>
</dbReference>
<name>A0A0F9QVK3_9ZZZZ</name>
<sequence length="225" mass="25909">MKYKNVLDKIEEVLEGKAHLDELAKEKQDPFKILISTILSARTRDSNTRIATERLFSKYNTPKLIANADIEKLQDLIRASGFYKVKAARIKEVSKILIGDHGGIVPDDFDELINLPGVGAKTANCVLVYAFKIPAIPVDVHIHRIMNRLQWVNTKKPEETEKALKILIPKKYWLDINRIIVRFGQQICLPIRPKCDFCPINDICPKDFSFEREKRKKKKKKSILT</sequence>
<dbReference type="InterPro" id="IPR011257">
    <property type="entry name" value="DNA_glycosylase"/>
</dbReference>
<dbReference type="CDD" id="cd00056">
    <property type="entry name" value="ENDO3c"/>
    <property type="match status" value="1"/>
</dbReference>
<dbReference type="PANTHER" id="PTHR43286">
    <property type="entry name" value="ENDONUCLEASE III-LIKE PROTEIN 1"/>
    <property type="match status" value="1"/>
</dbReference>
<evidence type="ECO:0000256" key="3">
    <source>
        <dbReference type="ARBA" id="ARBA00022485"/>
    </source>
</evidence>
<dbReference type="GO" id="GO:0016829">
    <property type="term" value="F:lyase activity"/>
    <property type="evidence" value="ECO:0007669"/>
    <property type="project" value="UniProtKB-KW"/>
</dbReference>
<dbReference type="PANTHER" id="PTHR43286:SF1">
    <property type="entry name" value="ENDONUCLEASE III-LIKE PROTEIN 1"/>
    <property type="match status" value="1"/>
</dbReference>
<evidence type="ECO:0000256" key="6">
    <source>
        <dbReference type="ARBA" id="ARBA00022801"/>
    </source>
</evidence>
<comment type="cofactor">
    <cofactor evidence="1">
        <name>[4Fe-4S] cluster</name>
        <dbReference type="ChEBI" id="CHEBI:49883"/>
    </cofactor>
</comment>
<evidence type="ECO:0000256" key="9">
    <source>
        <dbReference type="ARBA" id="ARBA00023204"/>
    </source>
</evidence>
<dbReference type="InterPro" id="IPR000445">
    <property type="entry name" value="HhH_motif"/>
</dbReference>
<dbReference type="InterPro" id="IPR003265">
    <property type="entry name" value="HhH-GPD_domain"/>
</dbReference>
<evidence type="ECO:0000313" key="14">
    <source>
        <dbReference type="EMBL" id="KKN41007.1"/>
    </source>
</evidence>